<dbReference type="InterPro" id="IPR012338">
    <property type="entry name" value="Beta-lactam/transpept-like"/>
</dbReference>
<dbReference type="SUPFAM" id="SSF56601">
    <property type="entry name" value="beta-lactamase/transpeptidase-like"/>
    <property type="match status" value="1"/>
</dbReference>
<evidence type="ECO:0000256" key="1">
    <source>
        <dbReference type="SAM" id="SignalP"/>
    </source>
</evidence>
<gene>
    <name evidence="3" type="ORF">EVEC_LOCUS1716</name>
</gene>
<dbReference type="PANTHER" id="PTHR46520:SF1">
    <property type="entry name" value="SERINE BETA-LACTAMASE-LIKE PROTEIN LACTB, MITOCHONDRIAL"/>
    <property type="match status" value="1"/>
</dbReference>
<proteinExistence type="predicted"/>
<dbReference type="Pfam" id="PF00144">
    <property type="entry name" value="Beta-lactamase"/>
    <property type="match status" value="1"/>
</dbReference>
<reference evidence="3 4" key="2">
    <citation type="submission" date="2018-10" db="EMBL/GenBank/DDBJ databases">
        <authorList>
            <consortium name="Pathogen Informatics"/>
        </authorList>
    </citation>
    <scope>NUCLEOTIDE SEQUENCE [LARGE SCALE GENOMIC DNA]</scope>
</reference>
<sequence length="166" mass="17881">MFTRALYPVAVAASLLTAVGSSKGGALLTHLSEESNRSNKKIHAGTESFFPKSIISSEIRNGVPGLAVGASLNGEVVMQEGYGFADVEQLVPCTRHTTMRIASISKSITAVIAARLVQNRAIDLDTSIKDYLPNYPAKKYNGLPVDITSRQLLCHTGGIRHYNEVH</sequence>
<feature type="chain" id="PRO_5043122541" evidence="1">
    <location>
        <begin position="22"/>
        <end position="166"/>
    </location>
</feature>
<evidence type="ECO:0000313" key="3">
    <source>
        <dbReference type="EMBL" id="VDD86573.1"/>
    </source>
</evidence>
<dbReference type="GO" id="GO:0005739">
    <property type="term" value="C:mitochondrion"/>
    <property type="evidence" value="ECO:0007669"/>
    <property type="project" value="TreeGrafter"/>
</dbReference>
<reference evidence="5" key="1">
    <citation type="submission" date="2017-02" db="UniProtKB">
        <authorList>
            <consortium name="WormBaseParasite"/>
        </authorList>
    </citation>
    <scope>IDENTIFICATION</scope>
</reference>
<name>A0A0N4UWX4_ENTVE</name>
<dbReference type="GO" id="GO:0019216">
    <property type="term" value="P:regulation of lipid metabolic process"/>
    <property type="evidence" value="ECO:0007669"/>
    <property type="project" value="TreeGrafter"/>
</dbReference>
<dbReference type="WBParaSite" id="EVEC_0000200801-mRNA-1">
    <property type="protein sequence ID" value="EVEC_0000200801-mRNA-1"/>
    <property type="gene ID" value="EVEC_0000200801"/>
</dbReference>
<accession>A0A0N4UWX4</accession>
<dbReference type="Proteomes" id="UP000274131">
    <property type="component" value="Unassembled WGS sequence"/>
</dbReference>
<dbReference type="Gene3D" id="3.40.710.10">
    <property type="entry name" value="DD-peptidase/beta-lactamase superfamily"/>
    <property type="match status" value="1"/>
</dbReference>
<evidence type="ECO:0000259" key="2">
    <source>
        <dbReference type="Pfam" id="PF00144"/>
    </source>
</evidence>
<dbReference type="GO" id="GO:0008233">
    <property type="term" value="F:peptidase activity"/>
    <property type="evidence" value="ECO:0007669"/>
    <property type="project" value="TreeGrafter"/>
</dbReference>
<keyword evidence="4" id="KW-1185">Reference proteome</keyword>
<dbReference type="GO" id="GO:0006508">
    <property type="term" value="P:proteolysis"/>
    <property type="evidence" value="ECO:0007669"/>
    <property type="project" value="TreeGrafter"/>
</dbReference>
<dbReference type="PANTHER" id="PTHR46520">
    <property type="entry name" value="SERINE BETA-LACTAMASE-LIKE PROTEIN LACTB, MITOCHONDRIAL"/>
    <property type="match status" value="1"/>
</dbReference>
<dbReference type="InterPro" id="IPR052794">
    <property type="entry name" value="Mito_Ser_Protease_LACTB"/>
</dbReference>
<organism evidence="5">
    <name type="scientific">Enterobius vermicularis</name>
    <name type="common">Human pinworm</name>
    <dbReference type="NCBI Taxonomy" id="51028"/>
    <lineage>
        <taxon>Eukaryota</taxon>
        <taxon>Metazoa</taxon>
        <taxon>Ecdysozoa</taxon>
        <taxon>Nematoda</taxon>
        <taxon>Chromadorea</taxon>
        <taxon>Rhabditida</taxon>
        <taxon>Spirurina</taxon>
        <taxon>Oxyuridomorpha</taxon>
        <taxon>Oxyuroidea</taxon>
        <taxon>Oxyuridae</taxon>
        <taxon>Enterobius</taxon>
    </lineage>
</organism>
<dbReference type="AlphaFoldDB" id="A0A0N4UWX4"/>
<feature type="domain" description="Beta-lactamase-related" evidence="2">
    <location>
        <begin position="61"/>
        <end position="162"/>
    </location>
</feature>
<keyword evidence="1" id="KW-0732">Signal</keyword>
<feature type="signal peptide" evidence="1">
    <location>
        <begin position="1"/>
        <end position="21"/>
    </location>
</feature>
<evidence type="ECO:0000313" key="5">
    <source>
        <dbReference type="WBParaSite" id="EVEC_0000200801-mRNA-1"/>
    </source>
</evidence>
<evidence type="ECO:0000313" key="4">
    <source>
        <dbReference type="Proteomes" id="UP000274131"/>
    </source>
</evidence>
<dbReference type="OrthoDB" id="5946976at2759"/>
<dbReference type="InterPro" id="IPR001466">
    <property type="entry name" value="Beta-lactam-related"/>
</dbReference>
<protein>
    <submittedName>
        <fullName evidence="5">Beta-lactamase domain-containing protein</fullName>
    </submittedName>
</protein>
<dbReference type="STRING" id="51028.A0A0N4UWX4"/>
<dbReference type="EMBL" id="UXUI01007256">
    <property type="protein sequence ID" value="VDD86573.1"/>
    <property type="molecule type" value="Genomic_DNA"/>
</dbReference>